<protein>
    <submittedName>
        <fullName evidence="6">Sugar ABC transporter substrate-binding protein</fullName>
    </submittedName>
</protein>
<gene>
    <name evidence="6" type="ORF">GCM10023215_14470</name>
</gene>
<proteinExistence type="inferred from homology"/>
<comment type="subcellular location">
    <subcellularLocation>
        <location evidence="1">Cell envelope</location>
    </subcellularLocation>
</comment>
<dbReference type="EMBL" id="BAABIC010000004">
    <property type="protein sequence ID" value="GAA4681750.1"/>
    <property type="molecule type" value="Genomic_DNA"/>
</dbReference>
<dbReference type="InterPro" id="IPR050490">
    <property type="entry name" value="Bact_solute-bd_prot1"/>
</dbReference>
<dbReference type="InterPro" id="IPR006059">
    <property type="entry name" value="SBP"/>
</dbReference>
<dbReference type="RefSeq" id="WP_345379227.1">
    <property type="nucleotide sequence ID" value="NZ_BAABIC010000004.1"/>
</dbReference>
<dbReference type="Proteomes" id="UP001500325">
    <property type="component" value="Unassembled WGS sequence"/>
</dbReference>
<sequence>MHRSRTALLPGLVVLLCAVLAAACAGPPQAPATTVTLRLWDDQVAKAYGTSFAEFERQNPDIRVDLDVVPYSDYFVSLNAQLAAGKGDDIFWLNSAYFGALADSGALIDVDRILPGRKQKWVPAAVDQYTRDGALWGVPALTDGRIVIYYNRRMLADAGVDPTALTWHTDPAKDTFLPAMRKLTVDAQGRTADQPGFDPANVARYGFNAGRDLQAIYYDFVGSNGGRFQKPDGTFAFAEPQSAQAFQYLVDLINTHHVAPAADDTNVNPDYARDAFLDQRLAVFQSGTYNLRNVADGATFDWGVAPMVAGPAGRVSVVNSVIAAGNARTSHPEAVTRVLDWIGSEPGADPVGGRGAALPAVTGSQQKFFDYWRERGVETGYFGSLGGTATIDPPAGPKFGTGSRAFEPILGEVFAGRLPVGPGLQQAQDAANAAIAAG</sequence>
<evidence type="ECO:0000313" key="7">
    <source>
        <dbReference type="Proteomes" id="UP001500325"/>
    </source>
</evidence>
<keyword evidence="4 5" id="KW-0732">Signal</keyword>
<evidence type="ECO:0000313" key="6">
    <source>
        <dbReference type="EMBL" id="GAA4681750.1"/>
    </source>
</evidence>
<dbReference type="Gene3D" id="3.40.190.10">
    <property type="entry name" value="Periplasmic binding protein-like II"/>
    <property type="match status" value="1"/>
</dbReference>
<evidence type="ECO:0000256" key="3">
    <source>
        <dbReference type="ARBA" id="ARBA00022448"/>
    </source>
</evidence>
<comment type="similarity">
    <text evidence="2">Belongs to the bacterial solute-binding protein 1 family.</text>
</comment>
<feature type="chain" id="PRO_5046381162" evidence="5">
    <location>
        <begin position="26"/>
        <end position="438"/>
    </location>
</feature>
<dbReference type="Pfam" id="PF01547">
    <property type="entry name" value="SBP_bac_1"/>
    <property type="match status" value="1"/>
</dbReference>
<dbReference type="CDD" id="cd13585">
    <property type="entry name" value="PBP2_TMBP_like"/>
    <property type="match status" value="1"/>
</dbReference>
<evidence type="ECO:0000256" key="2">
    <source>
        <dbReference type="ARBA" id="ARBA00008520"/>
    </source>
</evidence>
<organism evidence="6 7">
    <name type="scientific">Pseudonocardia yuanmonensis</name>
    <dbReference type="NCBI Taxonomy" id="1095914"/>
    <lineage>
        <taxon>Bacteria</taxon>
        <taxon>Bacillati</taxon>
        <taxon>Actinomycetota</taxon>
        <taxon>Actinomycetes</taxon>
        <taxon>Pseudonocardiales</taxon>
        <taxon>Pseudonocardiaceae</taxon>
        <taxon>Pseudonocardia</taxon>
    </lineage>
</organism>
<feature type="signal peptide" evidence="5">
    <location>
        <begin position="1"/>
        <end position="25"/>
    </location>
</feature>
<comment type="caution">
    <text evidence="6">The sequence shown here is derived from an EMBL/GenBank/DDBJ whole genome shotgun (WGS) entry which is preliminary data.</text>
</comment>
<dbReference type="PROSITE" id="PS51257">
    <property type="entry name" value="PROKAR_LIPOPROTEIN"/>
    <property type="match status" value="1"/>
</dbReference>
<reference evidence="7" key="1">
    <citation type="journal article" date="2019" name="Int. J. Syst. Evol. Microbiol.">
        <title>The Global Catalogue of Microorganisms (GCM) 10K type strain sequencing project: providing services to taxonomists for standard genome sequencing and annotation.</title>
        <authorList>
            <consortium name="The Broad Institute Genomics Platform"/>
            <consortium name="The Broad Institute Genome Sequencing Center for Infectious Disease"/>
            <person name="Wu L."/>
            <person name="Ma J."/>
        </authorList>
    </citation>
    <scope>NUCLEOTIDE SEQUENCE [LARGE SCALE GENOMIC DNA]</scope>
    <source>
        <strain evidence="7">JCM 18055</strain>
    </source>
</reference>
<dbReference type="PANTHER" id="PTHR43649">
    <property type="entry name" value="ARABINOSE-BINDING PROTEIN-RELATED"/>
    <property type="match status" value="1"/>
</dbReference>
<evidence type="ECO:0000256" key="5">
    <source>
        <dbReference type="SAM" id="SignalP"/>
    </source>
</evidence>
<dbReference type="SUPFAM" id="SSF53850">
    <property type="entry name" value="Periplasmic binding protein-like II"/>
    <property type="match status" value="1"/>
</dbReference>
<name>A0ABP8W8N7_9PSEU</name>
<evidence type="ECO:0000256" key="4">
    <source>
        <dbReference type="ARBA" id="ARBA00022729"/>
    </source>
</evidence>
<dbReference type="PANTHER" id="PTHR43649:SF31">
    <property type="entry name" value="SN-GLYCEROL-3-PHOSPHATE-BINDING PERIPLASMIC PROTEIN UGPB"/>
    <property type="match status" value="1"/>
</dbReference>
<evidence type="ECO:0000256" key="1">
    <source>
        <dbReference type="ARBA" id="ARBA00004196"/>
    </source>
</evidence>
<keyword evidence="3" id="KW-0813">Transport</keyword>
<keyword evidence="7" id="KW-1185">Reference proteome</keyword>
<accession>A0ABP8W8N7</accession>